<organism evidence="13 14">
    <name type="scientific">Knoellia sinensis KCTC 19936</name>
    <dbReference type="NCBI Taxonomy" id="1385520"/>
    <lineage>
        <taxon>Bacteria</taxon>
        <taxon>Bacillati</taxon>
        <taxon>Actinomycetota</taxon>
        <taxon>Actinomycetes</taxon>
        <taxon>Micrococcales</taxon>
        <taxon>Intrasporangiaceae</taxon>
        <taxon>Knoellia</taxon>
    </lineage>
</organism>
<evidence type="ECO:0000256" key="2">
    <source>
        <dbReference type="ARBA" id="ARBA00005752"/>
    </source>
</evidence>
<dbReference type="InterPro" id="IPR017932">
    <property type="entry name" value="GATase_2_dom"/>
</dbReference>
<dbReference type="Pfam" id="PF00733">
    <property type="entry name" value="Asn_synthase"/>
    <property type="match status" value="1"/>
</dbReference>
<dbReference type="GO" id="GO:0004066">
    <property type="term" value="F:asparagine synthase (glutamine-hydrolyzing) activity"/>
    <property type="evidence" value="ECO:0007669"/>
    <property type="project" value="UniProtKB-EC"/>
</dbReference>
<reference evidence="13 14" key="1">
    <citation type="submission" date="2013-08" db="EMBL/GenBank/DDBJ databases">
        <title>The genome sequence of Knoellia sinensis.</title>
        <authorList>
            <person name="Zhu W."/>
            <person name="Wang G."/>
        </authorList>
    </citation>
    <scope>NUCLEOTIDE SEQUENCE [LARGE SCALE GENOMIC DNA]</scope>
    <source>
        <strain evidence="13 14">KCTC 19936</strain>
    </source>
</reference>
<dbReference type="EMBL" id="AVPJ01000001">
    <property type="protein sequence ID" value="KGN34707.1"/>
    <property type="molecule type" value="Genomic_DNA"/>
</dbReference>
<evidence type="ECO:0000256" key="10">
    <source>
        <dbReference type="PIRSR" id="PIRSR001589-2"/>
    </source>
</evidence>
<dbReference type="PROSITE" id="PS51278">
    <property type="entry name" value="GATASE_TYPE_2"/>
    <property type="match status" value="1"/>
</dbReference>
<accession>A0A0A0JF68</accession>
<dbReference type="RefSeq" id="WP_035910960.1">
    <property type="nucleotide sequence ID" value="NZ_AVPJ01000001.1"/>
</dbReference>
<evidence type="ECO:0000259" key="12">
    <source>
        <dbReference type="PROSITE" id="PS51278"/>
    </source>
</evidence>
<feature type="binding site" evidence="10">
    <location>
        <begin position="369"/>
        <end position="370"/>
    </location>
    <ligand>
        <name>ATP</name>
        <dbReference type="ChEBI" id="CHEBI:30616"/>
    </ligand>
</feature>
<evidence type="ECO:0000256" key="11">
    <source>
        <dbReference type="PIRSR" id="PIRSR001589-3"/>
    </source>
</evidence>
<proteinExistence type="inferred from homology"/>
<evidence type="ECO:0000313" key="13">
    <source>
        <dbReference type="EMBL" id="KGN34707.1"/>
    </source>
</evidence>
<gene>
    <name evidence="13" type="ORF">N802_01090</name>
</gene>
<dbReference type="STRING" id="1385520.N802_01090"/>
<comment type="caution">
    <text evidence="13">The sequence shown here is derived from an EMBL/GenBank/DDBJ whole genome shotgun (WGS) entry which is preliminary data.</text>
</comment>
<dbReference type="InterPro" id="IPR051786">
    <property type="entry name" value="ASN_synthetase/amidase"/>
</dbReference>
<keyword evidence="5 10" id="KW-0067">ATP-binding</keyword>
<dbReference type="SUPFAM" id="SSF56235">
    <property type="entry name" value="N-terminal nucleophile aminohydrolases (Ntn hydrolases)"/>
    <property type="match status" value="1"/>
</dbReference>
<evidence type="ECO:0000256" key="8">
    <source>
        <dbReference type="ARBA" id="ARBA00048741"/>
    </source>
</evidence>
<feature type="binding site" evidence="10">
    <location>
        <position position="297"/>
    </location>
    <ligand>
        <name>ATP</name>
        <dbReference type="ChEBI" id="CHEBI:30616"/>
    </ligand>
</feature>
<evidence type="ECO:0000313" key="14">
    <source>
        <dbReference type="Proteomes" id="UP000030002"/>
    </source>
</evidence>
<comment type="catalytic activity">
    <reaction evidence="8">
        <text>L-aspartate + L-glutamine + ATP + H2O = L-asparagine + L-glutamate + AMP + diphosphate + H(+)</text>
        <dbReference type="Rhea" id="RHEA:12228"/>
        <dbReference type="ChEBI" id="CHEBI:15377"/>
        <dbReference type="ChEBI" id="CHEBI:15378"/>
        <dbReference type="ChEBI" id="CHEBI:29985"/>
        <dbReference type="ChEBI" id="CHEBI:29991"/>
        <dbReference type="ChEBI" id="CHEBI:30616"/>
        <dbReference type="ChEBI" id="CHEBI:33019"/>
        <dbReference type="ChEBI" id="CHEBI:58048"/>
        <dbReference type="ChEBI" id="CHEBI:58359"/>
        <dbReference type="ChEBI" id="CHEBI:456215"/>
        <dbReference type="EC" id="6.3.5.4"/>
    </reaction>
</comment>
<dbReference type="InterPro" id="IPR029055">
    <property type="entry name" value="Ntn_hydrolases_N"/>
</dbReference>
<comment type="pathway">
    <text evidence="1">Amino-acid biosynthesis; L-asparagine biosynthesis; L-asparagine from L-aspartate (L-Gln route): step 1/1.</text>
</comment>
<keyword evidence="4 10" id="KW-0547">Nucleotide-binding</keyword>
<dbReference type="InterPro" id="IPR001962">
    <property type="entry name" value="Asn_synthase"/>
</dbReference>
<evidence type="ECO:0000256" key="3">
    <source>
        <dbReference type="ARBA" id="ARBA00012737"/>
    </source>
</evidence>
<dbReference type="CDD" id="cd00712">
    <property type="entry name" value="AsnB"/>
    <property type="match status" value="1"/>
</dbReference>
<comment type="similarity">
    <text evidence="2">Belongs to the asparagine synthetase family.</text>
</comment>
<dbReference type="InterPro" id="IPR006426">
    <property type="entry name" value="Asn_synth_AEB"/>
</dbReference>
<feature type="binding site" evidence="10">
    <location>
        <position position="100"/>
    </location>
    <ligand>
        <name>L-glutamine</name>
        <dbReference type="ChEBI" id="CHEBI:58359"/>
    </ligand>
</feature>
<dbReference type="Gene3D" id="3.60.20.10">
    <property type="entry name" value="Glutamine Phosphoribosylpyrophosphate, subunit 1, domain 1"/>
    <property type="match status" value="1"/>
</dbReference>
<dbReference type="Proteomes" id="UP000030002">
    <property type="component" value="Unassembled WGS sequence"/>
</dbReference>
<dbReference type="PANTHER" id="PTHR43284">
    <property type="entry name" value="ASPARAGINE SYNTHETASE (GLUTAMINE-HYDROLYZING)"/>
    <property type="match status" value="1"/>
</dbReference>
<name>A0A0A0JF68_9MICO</name>
<sequence>MCGVVGLLAADRDLDSLLHRMSVAVSHRGPDDSGQWLDADRGVALGHRRLSIVDLSPAGHQPMISADGRWVLVLNGEIYDHVEHRRSLEAEGVSFRGHSDTEVLLELIARRGPEQAFSAVDGMFALGVWDRLEQVLILARDRVGEKPLYYGRVAGAFAFASELGAIRRLPNVSTTPDPAALAEYLRYGFVPGPHSILPGFEKVPPGSVVRVSATGVPQKPVPYWSLAEVASQGLADPLDLTDRELLQVTDSALRQSVRRRLSADVPVGAFLSGGVDSSTVVALAQAVSSQPVRTYTVAVGGEADESTAAAAVARHLGTDHTTLELAQIDPLDLASRAASLYDEPFADPSGVPTALLCAAARQHVTVCLSGDGADEILGGYNRYRVADGPVSWLLAAPRPLRDGAARVITAGGPETWDRWGRRLPGRLPAVGTKAHKLAGLLAASSPMAAYRSLATQWDPASVMLAAPGGGADSVPLGSGASPLARMMLEDQLRTLPDDMLVKVDRASMAVALEVRVPFLDHRFVELTWRMPERAKVRKGQGKWLVREVLAQYVPRHLWDRPKVGFDPPVAEWLRGPLHDWSHDLLSPDRLRQQGLLRPEPIVKALADHNSGSRNNDYALWTILMLQSWLEGAEQ</sequence>
<feature type="domain" description="Glutamine amidotransferase type-2" evidence="12">
    <location>
        <begin position="2"/>
        <end position="214"/>
    </location>
</feature>
<evidence type="ECO:0000256" key="6">
    <source>
        <dbReference type="ARBA" id="ARBA00022888"/>
    </source>
</evidence>
<dbReference type="InterPro" id="IPR014729">
    <property type="entry name" value="Rossmann-like_a/b/a_fold"/>
</dbReference>
<evidence type="ECO:0000256" key="5">
    <source>
        <dbReference type="ARBA" id="ARBA00022840"/>
    </source>
</evidence>
<evidence type="ECO:0000256" key="7">
    <source>
        <dbReference type="ARBA" id="ARBA00022962"/>
    </source>
</evidence>
<dbReference type="EC" id="6.3.5.4" evidence="3"/>
<dbReference type="GO" id="GO:0005829">
    <property type="term" value="C:cytosol"/>
    <property type="evidence" value="ECO:0007669"/>
    <property type="project" value="TreeGrafter"/>
</dbReference>
<dbReference type="CDD" id="cd01991">
    <property type="entry name" value="Asn_synthase_B_C"/>
    <property type="match status" value="1"/>
</dbReference>
<dbReference type="AlphaFoldDB" id="A0A0A0JF68"/>
<feature type="site" description="Important for beta-aspartyl-AMP intermediate formation" evidence="11">
    <location>
        <position position="371"/>
    </location>
</feature>
<keyword evidence="7 9" id="KW-0315">Glutamine amidotransferase</keyword>
<dbReference type="SUPFAM" id="SSF52402">
    <property type="entry name" value="Adenine nucleotide alpha hydrolases-like"/>
    <property type="match status" value="1"/>
</dbReference>
<dbReference type="Gene3D" id="3.40.50.620">
    <property type="entry name" value="HUPs"/>
    <property type="match status" value="1"/>
</dbReference>
<dbReference type="InterPro" id="IPR033738">
    <property type="entry name" value="AsnB_N"/>
</dbReference>
<evidence type="ECO:0000256" key="1">
    <source>
        <dbReference type="ARBA" id="ARBA00005187"/>
    </source>
</evidence>
<keyword evidence="6 9" id="KW-0061">Asparagine biosynthesis</keyword>
<dbReference type="OrthoDB" id="9763290at2"/>
<dbReference type="GO" id="GO:0005524">
    <property type="term" value="F:ATP binding"/>
    <property type="evidence" value="ECO:0007669"/>
    <property type="project" value="UniProtKB-KW"/>
</dbReference>
<keyword evidence="14" id="KW-1185">Reference proteome</keyword>
<feature type="active site" description="For GATase activity" evidence="9">
    <location>
        <position position="2"/>
    </location>
</feature>
<dbReference type="NCBIfam" id="TIGR01536">
    <property type="entry name" value="asn_synth_AEB"/>
    <property type="match status" value="1"/>
</dbReference>
<evidence type="ECO:0000256" key="4">
    <source>
        <dbReference type="ARBA" id="ARBA00022741"/>
    </source>
</evidence>
<keyword evidence="9" id="KW-0028">Amino-acid biosynthesis</keyword>
<dbReference type="Pfam" id="PF13522">
    <property type="entry name" value="GATase_6"/>
    <property type="match status" value="1"/>
</dbReference>
<dbReference type="eggNOG" id="COG0367">
    <property type="taxonomic scope" value="Bacteria"/>
</dbReference>
<evidence type="ECO:0000256" key="9">
    <source>
        <dbReference type="PIRSR" id="PIRSR001589-1"/>
    </source>
</evidence>
<dbReference type="PANTHER" id="PTHR43284:SF1">
    <property type="entry name" value="ASPARAGINE SYNTHETASE"/>
    <property type="match status" value="1"/>
</dbReference>
<dbReference type="PIRSF" id="PIRSF001589">
    <property type="entry name" value="Asn_synthetase_glu-h"/>
    <property type="match status" value="1"/>
</dbReference>
<dbReference type="GO" id="GO:0006529">
    <property type="term" value="P:asparagine biosynthetic process"/>
    <property type="evidence" value="ECO:0007669"/>
    <property type="project" value="UniProtKB-KW"/>
</dbReference>
<protein>
    <recommendedName>
        <fullName evidence="3">asparagine synthase (glutamine-hydrolyzing)</fullName>
        <ecNumber evidence="3">6.3.5.4</ecNumber>
    </recommendedName>
</protein>